<proteinExistence type="predicted"/>
<evidence type="ECO:0000313" key="4">
    <source>
        <dbReference type="Proteomes" id="UP001595872"/>
    </source>
</evidence>
<feature type="transmembrane region" description="Helical" evidence="2">
    <location>
        <begin position="43"/>
        <end position="61"/>
    </location>
</feature>
<dbReference type="Proteomes" id="UP001595872">
    <property type="component" value="Unassembled WGS sequence"/>
</dbReference>
<feature type="coiled-coil region" evidence="1">
    <location>
        <begin position="60"/>
        <end position="87"/>
    </location>
</feature>
<accession>A0ABV9U7Q1</accession>
<keyword evidence="2" id="KW-0472">Membrane</keyword>
<keyword evidence="2" id="KW-1133">Transmembrane helix</keyword>
<dbReference type="EMBL" id="JBHSIT010000009">
    <property type="protein sequence ID" value="MFC4911543.1"/>
    <property type="molecule type" value="Genomic_DNA"/>
</dbReference>
<organism evidence="3 4">
    <name type="scientific">Actinomadura gamaensis</name>
    <dbReference type="NCBI Taxonomy" id="1763541"/>
    <lineage>
        <taxon>Bacteria</taxon>
        <taxon>Bacillati</taxon>
        <taxon>Actinomycetota</taxon>
        <taxon>Actinomycetes</taxon>
        <taxon>Streptosporangiales</taxon>
        <taxon>Thermomonosporaceae</taxon>
        <taxon>Actinomadura</taxon>
    </lineage>
</organism>
<gene>
    <name evidence="3" type="ORF">ACFPCY_29865</name>
</gene>
<protein>
    <submittedName>
        <fullName evidence="3">Uncharacterized protein</fullName>
    </submittedName>
</protein>
<sequence>MRIPKPVNAALDWAEQHFGALAAVVALVVAAGAALALPRSVGLPVAGLVLGLALGGFAVFVRMSRRLARARKENDDLLRENGALRHRNTILSSGVITREAQATQALLMIPDEDEVLAVDHDPQRTDKLPELPDDL</sequence>
<comment type="caution">
    <text evidence="3">The sequence shown here is derived from an EMBL/GenBank/DDBJ whole genome shotgun (WGS) entry which is preliminary data.</text>
</comment>
<evidence type="ECO:0000256" key="2">
    <source>
        <dbReference type="SAM" id="Phobius"/>
    </source>
</evidence>
<evidence type="ECO:0000256" key="1">
    <source>
        <dbReference type="SAM" id="Coils"/>
    </source>
</evidence>
<keyword evidence="2" id="KW-0812">Transmembrane</keyword>
<keyword evidence="4" id="KW-1185">Reference proteome</keyword>
<reference evidence="4" key="1">
    <citation type="journal article" date="2019" name="Int. J. Syst. Evol. Microbiol.">
        <title>The Global Catalogue of Microorganisms (GCM) 10K type strain sequencing project: providing services to taxonomists for standard genome sequencing and annotation.</title>
        <authorList>
            <consortium name="The Broad Institute Genomics Platform"/>
            <consortium name="The Broad Institute Genome Sequencing Center for Infectious Disease"/>
            <person name="Wu L."/>
            <person name="Ma J."/>
        </authorList>
    </citation>
    <scope>NUCLEOTIDE SEQUENCE [LARGE SCALE GENOMIC DNA]</scope>
    <source>
        <strain evidence="4">KLKA75</strain>
    </source>
</reference>
<keyword evidence="1" id="KW-0175">Coiled coil</keyword>
<evidence type="ECO:0000313" key="3">
    <source>
        <dbReference type="EMBL" id="MFC4911543.1"/>
    </source>
</evidence>
<dbReference type="RefSeq" id="WP_378260550.1">
    <property type="nucleotide sequence ID" value="NZ_JBHSIT010000009.1"/>
</dbReference>
<feature type="transmembrane region" description="Helical" evidence="2">
    <location>
        <begin position="20"/>
        <end position="37"/>
    </location>
</feature>
<name>A0ABV9U7Q1_9ACTN</name>